<dbReference type="PANTHER" id="PTHR10728">
    <property type="entry name" value="CYTOSOLIC PHOSPHOLIPASE A2"/>
    <property type="match status" value="1"/>
</dbReference>
<name>A0ABN9X9H9_9DINO</name>
<reference evidence="1" key="1">
    <citation type="submission" date="2023-10" db="EMBL/GenBank/DDBJ databases">
        <authorList>
            <person name="Chen Y."/>
            <person name="Shah S."/>
            <person name="Dougan E. K."/>
            <person name="Thang M."/>
            <person name="Chan C."/>
        </authorList>
    </citation>
    <scope>NUCLEOTIDE SEQUENCE [LARGE SCALE GENOMIC DNA]</scope>
</reference>
<evidence type="ECO:0000313" key="1">
    <source>
        <dbReference type="EMBL" id="CAK0894749.1"/>
    </source>
</evidence>
<gene>
    <name evidence="1" type="ORF">PCOR1329_LOCUS73709</name>
</gene>
<dbReference type="InterPro" id="IPR016035">
    <property type="entry name" value="Acyl_Trfase/lysoPLipase"/>
</dbReference>
<sequence>MGQACGSVGGKCLAYEPIGGSSEKLTATVVPVNTGNSSFPPSQSNITRAICVSGGGSRAMSFTLGIFRGLSECGLLSKFDSISTVSGGTWFASIFMFGKTYNGSEISTSEMLGKAASPSELSMAVLNQEPAPIGAVMTRDSTLIAAQQAVTHKPEELWQATIAKWLLEPFGLSSLEAFLAASESDKNRIVADNPILADKTFLTPRPDRPASFVMNGTWLAPVGYYAGADSAVALQVSPDWTGYPFYPNGEAVLYPLACGYMCCPPSCRCLCSCCGARMVVGGGFVETFAFGGEAPATSEQMGGRAAVGYPVGKPMSLAAAVGISSFAAGGKLEGSAVLGKTLNPQAVAWPVLDPSVQPGPQSALRYEYGDGGIVDNSGLLALLQRGARKVVWIASSYVELSTSYDFAGATPATFDPYAADVVVQLYTAFGYPYNTLGYHQTHNQVFRKDRLLDVVRRIANMRDEGKPAVCSFNCEVLPNAWWGISGGFEVDVMLIYLTSVSNFEAALPGDTKAELAKKTDGAFANFPIYSTVGNNGMTVNELGLTGCQINLLAAQGEYSIAQNAEAFQQLLS</sequence>
<comment type="caution">
    <text evidence="1">The sequence shown here is derived from an EMBL/GenBank/DDBJ whole genome shotgun (WGS) entry which is preliminary data.</text>
</comment>
<protein>
    <recommendedName>
        <fullName evidence="3">PNPLA domain-containing protein</fullName>
    </recommendedName>
</protein>
<keyword evidence="2" id="KW-1185">Reference proteome</keyword>
<dbReference type="SUPFAM" id="SSF52151">
    <property type="entry name" value="FabD/lysophospholipase-like"/>
    <property type="match status" value="1"/>
</dbReference>
<dbReference type="Gene3D" id="3.40.1090.10">
    <property type="entry name" value="Cytosolic phospholipase A2 catalytic domain"/>
    <property type="match status" value="1"/>
</dbReference>
<organism evidence="1 2">
    <name type="scientific">Prorocentrum cordatum</name>
    <dbReference type="NCBI Taxonomy" id="2364126"/>
    <lineage>
        <taxon>Eukaryota</taxon>
        <taxon>Sar</taxon>
        <taxon>Alveolata</taxon>
        <taxon>Dinophyceae</taxon>
        <taxon>Prorocentrales</taxon>
        <taxon>Prorocentraceae</taxon>
        <taxon>Prorocentrum</taxon>
    </lineage>
</organism>
<evidence type="ECO:0008006" key="3">
    <source>
        <dbReference type="Google" id="ProtNLM"/>
    </source>
</evidence>
<proteinExistence type="predicted"/>
<accession>A0ABN9X9H9</accession>
<dbReference type="Proteomes" id="UP001189429">
    <property type="component" value="Unassembled WGS sequence"/>
</dbReference>
<dbReference type="PANTHER" id="PTHR10728:SF40">
    <property type="entry name" value="PATATIN FAMILY PROTEIN"/>
    <property type="match status" value="1"/>
</dbReference>
<dbReference type="EMBL" id="CAUYUJ010019944">
    <property type="protein sequence ID" value="CAK0894749.1"/>
    <property type="molecule type" value="Genomic_DNA"/>
</dbReference>
<evidence type="ECO:0000313" key="2">
    <source>
        <dbReference type="Proteomes" id="UP001189429"/>
    </source>
</evidence>